<dbReference type="Proteomes" id="UP000664859">
    <property type="component" value="Unassembled WGS sequence"/>
</dbReference>
<dbReference type="AlphaFoldDB" id="A0A835YWT6"/>
<gene>
    <name evidence="2" type="ORF">JKP88DRAFT_222669</name>
</gene>
<evidence type="ECO:0000313" key="2">
    <source>
        <dbReference type="EMBL" id="KAG5180950.1"/>
    </source>
</evidence>
<keyword evidence="3" id="KW-1185">Reference proteome</keyword>
<proteinExistence type="predicted"/>
<sequence length="170" mass="18232">MNEAGPDECVPIPSDEEVEYTLVMTEEWAERFRESKSVQAKFGAGALKPKRGRRGGRQVRVRQERLQREQQQQQQQPSAAAVVDLDSLRTAAAAYARARDACVGSQGAASTSTEAGTNAAQQQGVCDCLQQHSDGAQEPACAQQAPEAAAAAHEQSTLNVCSVHTEVVHT</sequence>
<feature type="compositionally biased region" description="Basic residues" evidence="1">
    <location>
        <begin position="48"/>
        <end position="60"/>
    </location>
</feature>
<evidence type="ECO:0000256" key="1">
    <source>
        <dbReference type="SAM" id="MobiDB-lite"/>
    </source>
</evidence>
<organism evidence="2 3">
    <name type="scientific">Tribonema minus</name>
    <dbReference type="NCBI Taxonomy" id="303371"/>
    <lineage>
        <taxon>Eukaryota</taxon>
        <taxon>Sar</taxon>
        <taxon>Stramenopiles</taxon>
        <taxon>Ochrophyta</taxon>
        <taxon>PX clade</taxon>
        <taxon>Xanthophyceae</taxon>
        <taxon>Tribonematales</taxon>
        <taxon>Tribonemataceae</taxon>
        <taxon>Tribonema</taxon>
    </lineage>
</organism>
<protein>
    <submittedName>
        <fullName evidence="2">Uncharacterized protein</fullName>
    </submittedName>
</protein>
<comment type="caution">
    <text evidence="2">The sequence shown here is derived from an EMBL/GenBank/DDBJ whole genome shotgun (WGS) entry which is preliminary data.</text>
</comment>
<dbReference type="EMBL" id="JAFCMP010000346">
    <property type="protein sequence ID" value="KAG5180950.1"/>
    <property type="molecule type" value="Genomic_DNA"/>
</dbReference>
<feature type="region of interest" description="Disordered" evidence="1">
    <location>
        <begin position="34"/>
        <end position="81"/>
    </location>
</feature>
<accession>A0A835YWT6</accession>
<name>A0A835YWT6_9STRA</name>
<evidence type="ECO:0000313" key="3">
    <source>
        <dbReference type="Proteomes" id="UP000664859"/>
    </source>
</evidence>
<reference evidence="2" key="1">
    <citation type="submission" date="2021-02" db="EMBL/GenBank/DDBJ databases">
        <title>First Annotated Genome of the Yellow-green Alga Tribonema minus.</title>
        <authorList>
            <person name="Mahan K.M."/>
        </authorList>
    </citation>
    <scope>NUCLEOTIDE SEQUENCE</scope>
    <source>
        <strain evidence="2">UTEX B ZZ1240</strain>
    </source>
</reference>